<gene>
    <name evidence="1" type="ORF">SEMRO_8_G006450.1</name>
</gene>
<dbReference type="SUPFAM" id="SSF51735">
    <property type="entry name" value="NAD(P)-binding Rossmann-fold domains"/>
    <property type="match status" value="1"/>
</dbReference>
<protein>
    <submittedName>
        <fullName evidence="1">Uncharacterized protein</fullName>
    </submittedName>
</protein>
<dbReference type="EMBL" id="CAICTM010000008">
    <property type="protein sequence ID" value="CAB9496676.1"/>
    <property type="molecule type" value="Genomic_DNA"/>
</dbReference>
<dbReference type="Proteomes" id="UP001153069">
    <property type="component" value="Unassembled WGS sequence"/>
</dbReference>
<dbReference type="OrthoDB" id="42702at2759"/>
<name>A0A9N8H0Y3_9STRA</name>
<evidence type="ECO:0000313" key="1">
    <source>
        <dbReference type="EMBL" id="CAB9496676.1"/>
    </source>
</evidence>
<dbReference type="AlphaFoldDB" id="A0A9N8H0Y3"/>
<organism evidence="1 2">
    <name type="scientific">Seminavis robusta</name>
    <dbReference type="NCBI Taxonomy" id="568900"/>
    <lineage>
        <taxon>Eukaryota</taxon>
        <taxon>Sar</taxon>
        <taxon>Stramenopiles</taxon>
        <taxon>Ochrophyta</taxon>
        <taxon>Bacillariophyta</taxon>
        <taxon>Bacillariophyceae</taxon>
        <taxon>Bacillariophycidae</taxon>
        <taxon>Naviculales</taxon>
        <taxon>Naviculaceae</taxon>
        <taxon>Seminavis</taxon>
    </lineage>
</organism>
<reference evidence="1" key="1">
    <citation type="submission" date="2020-06" db="EMBL/GenBank/DDBJ databases">
        <authorList>
            <consortium name="Plant Systems Biology data submission"/>
        </authorList>
    </citation>
    <scope>NUCLEOTIDE SEQUENCE</scope>
    <source>
        <strain evidence="1">D6</strain>
    </source>
</reference>
<evidence type="ECO:0000313" key="2">
    <source>
        <dbReference type="Proteomes" id="UP001153069"/>
    </source>
</evidence>
<accession>A0A9N8H0Y3</accession>
<dbReference type="Gene3D" id="3.40.50.720">
    <property type="entry name" value="NAD(P)-binding Rossmann-like Domain"/>
    <property type="match status" value="1"/>
</dbReference>
<comment type="caution">
    <text evidence="1">The sequence shown here is derived from an EMBL/GenBank/DDBJ whole genome shotgun (WGS) entry which is preliminary data.</text>
</comment>
<proteinExistence type="predicted"/>
<keyword evidence="2" id="KW-1185">Reference proteome</keyword>
<dbReference type="InterPro" id="IPR036291">
    <property type="entry name" value="NAD(P)-bd_dom_sf"/>
</dbReference>
<sequence length="502" mass="52625">MMFSGGRSKLLSTASRRGLATLKKLPAVSPVSQSILPNLPYVGGVETEDEGPIAYNSEKWNQFQNSRQPVSSAHAIDTVAQTLSTQDSVAINASGSVVHGTYGDLGAVADAIPLEYLALLRFAAQGAAGVRALSSSASSNGTVLVYGASQASGMAAAQLASAQGHAVVGVVSGDHAGNTLLMESIKGFIDAPGTAVPEVYALSKKNFADLVQAIATGIEESSTASDVEMLEEFKANLMDYCQTFPENLPAAVGAEKLKFNGMDKDREFFQENMEAYLSQFQPGAPPIDKAALDALFTPEQYQAFRNKFWDQTSRVISGDESHFFSPPHIVKSMIDMPDKTTTPSSKGAFPYSFGGGSSYGIAPVAGGAVAGAILVVTPVLEAAAKAVDAATTLRQKGEALSFLTDAERTAFGAACSVAAVAQKQGAPVVTIGGSLPGLTSVEPSKEDVDQALAAMDIQEDGSTKLNYFVQTYRACDFPFYGDYAVHRANEPMAGPRQIIVTK</sequence>